<dbReference type="EMBL" id="BMGM01000003">
    <property type="protein sequence ID" value="GGE29898.1"/>
    <property type="molecule type" value="Genomic_DNA"/>
</dbReference>
<evidence type="ECO:0008006" key="3">
    <source>
        <dbReference type="Google" id="ProtNLM"/>
    </source>
</evidence>
<proteinExistence type="predicted"/>
<dbReference type="Proteomes" id="UP000599179">
    <property type="component" value="Unassembled WGS sequence"/>
</dbReference>
<dbReference type="RefSeq" id="WP_188457811.1">
    <property type="nucleotide sequence ID" value="NZ_BMGM01000003.1"/>
</dbReference>
<keyword evidence="2" id="KW-1185">Reference proteome</keyword>
<dbReference type="PROSITE" id="PS51257">
    <property type="entry name" value="PROKAR_LIPOPROTEIN"/>
    <property type="match status" value="1"/>
</dbReference>
<sequence>MKSKLFYTLLIVSFLFLGCERDDICSEAFQVTPKLIIEFYDINDQEDPKNVADLSIFAIGSEDTISFGNTNRIEIPLQTNQESTRYAFVRQATSEDFINLDEINFTYVTQDIYVNRACGYKTEFLDFQAVRIIEDNPENNWMRSLNVQQTFINEDQDEPHLFIFH</sequence>
<gene>
    <name evidence="1" type="ORF">GCM10010832_08030</name>
</gene>
<reference evidence="2" key="1">
    <citation type="journal article" date="2019" name="Int. J. Syst. Evol. Microbiol.">
        <title>The Global Catalogue of Microorganisms (GCM) 10K type strain sequencing project: providing services to taxonomists for standard genome sequencing and annotation.</title>
        <authorList>
            <consortium name="The Broad Institute Genomics Platform"/>
            <consortium name="The Broad Institute Genome Sequencing Center for Infectious Disease"/>
            <person name="Wu L."/>
            <person name="Ma J."/>
        </authorList>
    </citation>
    <scope>NUCLEOTIDE SEQUENCE [LARGE SCALE GENOMIC DNA]</scope>
    <source>
        <strain evidence="2">CGMCC 1.12931</strain>
    </source>
</reference>
<dbReference type="InterPro" id="IPR045607">
    <property type="entry name" value="DUF6452"/>
</dbReference>
<accession>A0ABQ1SGN1</accession>
<evidence type="ECO:0000313" key="1">
    <source>
        <dbReference type="EMBL" id="GGE29898.1"/>
    </source>
</evidence>
<comment type="caution">
    <text evidence="1">The sequence shown here is derived from an EMBL/GenBank/DDBJ whole genome shotgun (WGS) entry which is preliminary data.</text>
</comment>
<organism evidence="1 2">
    <name type="scientific">Psychroflexus planctonicus</name>
    <dbReference type="NCBI Taxonomy" id="1526575"/>
    <lineage>
        <taxon>Bacteria</taxon>
        <taxon>Pseudomonadati</taxon>
        <taxon>Bacteroidota</taxon>
        <taxon>Flavobacteriia</taxon>
        <taxon>Flavobacteriales</taxon>
        <taxon>Flavobacteriaceae</taxon>
        <taxon>Psychroflexus</taxon>
    </lineage>
</organism>
<protein>
    <recommendedName>
        <fullName evidence="3">DUF4249 family protein</fullName>
    </recommendedName>
</protein>
<name>A0ABQ1SGN1_9FLAO</name>
<evidence type="ECO:0000313" key="2">
    <source>
        <dbReference type="Proteomes" id="UP000599179"/>
    </source>
</evidence>
<dbReference type="Pfam" id="PF20050">
    <property type="entry name" value="DUF6452"/>
    <property type="match status" value="1"/>
</dbReference>